<gene>
    <name evidence="6" type="ORF">RSOL_399870</name>
</gene>
<dbReference type="GO" id="GO:0004089">
    <property type="term" value="F:carbonate dehydratase activity"/>
    <property type="evidence" value="ECO:0007669"/>
    <property type="project" value="InterPro"/>
</dbReference>
<reference evidence="7" key="1">
    <citation type="journal article" date="2014" name="Genome Announc.">
        <title>Draft genome sequence of the plant-pathogenic soil fungus Rhizoctonia solani anastomosis group 3 strain Rhs1AP.</title>
        <authorList>
            <person name="Cubeta M.A."/>
            <person name="Thomas E."/>
            <person name="Dean R.A."/>
            <person name="Jabaji S."/>
            <person name="Neate S.M."/>
            <person name="Tavantzis S."/>
            <person name="Toda T."/>
            <person name="Vilgalys R."/>
            <person name="Bharathan N."/>
            <person name="Fedorova-Abrams N."/>
            <person name="Pakala S.B."/>
            <person name="Pakala S.M."/>
            <person name="Zafar N."/>
            <person name="Joardar V."/>
            <person name="Losada L."/>
            <person name="Nierman W.C."/>
        </authorList>
    </citation>
    <scope>NUCLEOTIDE SEQUENCE [LARGE SCALE GENOMIC DNA]</scope>
    <source>
        <strain evidence="7">AG-3</strain>
    </source>
</reference>
<comment type="caution">
    <text evidence="6">The sequence shown here is derived from an EMBL/GenBank/DDBJ whole genome shotgun (WGS) entry which is preliminary data.</text>
</comment>
<name>X8JCV7_9AGAM</name>
<dbReference type="SMART" id="SM00947">
    <property type="entry name" value="Pro_CA"/>
    <property type="match status" value="1"/>
</dbReference>
<dbReference type="Gene3D" id="3.40.1050.10">
    <property type="entry name" value="Carbonic anhydrase"/>
    <property type="match status" value="1"/>
</dbReference>
<dbReference type="AlphaFoldDB" id="X8JCV7"/>
<dbReference type="InterPro" id="IPR036874">
    <property type="entry name" value="Carbonic_anhydrase_sf"/>
</dbReference>
<dbReference type="PANTHER" id="PTHR43175">
    <property type="entry name" value="CARBONIC ANHYDRASE"/>
    <property type="match status" value="1"/>
</dbReference>
<dbReference type="EMBL" id="JATN01000319">
    <property type="protein sequence ID" value="EUC61577.1"/>
    <property type="molecule type" value="Genomic_DNA"/>
</dbReference>
<dbReference type="Proteomes" id="UP000030108">
    <property type="component" value="Unassembled WGS sequence"/>
</dbReference>
<feature type="region of interest" description="Disordered" evidence="5">
    <location>
        <begin position="194"/>
        <end position="242"/>
    </location>
</feature>
<feature type="binding site" evidence="4">
    <location>
        <position position="47"/>
    </location>
    <ligand>
        <name>Zn(2+)</name>
        <dbReference type="ChEBI" id="CHEBI:29105"/>
    </ligand>
</feature>
<comment type="cofactor">
    <cofactor evidence="4">
        <name>Zn(2+)</name>
        <dbReference type="ChEBI" id="CHEBI:29105"/>
    </cofactor>
    <text evidence="4">Binds 1 zinc ion per subunit.</text>
</comment>
<keyword evidence="3 4" id="KW-0862">Zinc</keyword>
<protein>
    <submittedName>
        <fullName evidence="6">Carbonic anhydrase</fullName>
    </submittedName>
</protein>
<proteinExistence type="inferred from homology"/>
<feature type="binding site" evidence="4">
    <location>
        <position position="102"/>
    </location>
    <ligand>
        <name>Zn(2+)</name>
        <dbReference type="ChEBI" id="CHEBI:29105"/>
    </ligand>
</feature>
<evidence type="ECO:0000256" key="1">
    <source>
        <dbReference type="ARBA" id="ARBA00006217"/>
    </source>
</evidence>
<feature type="binding site" evidence="4">
    <location>
        <position position="105"/>
    </location>
    <ligand>
        <name>Zn(2+)</name>
        <dbReference type="ChEBI" id="CHEBI:29105"/>
    </ligand>
</feature>
<keyword evidence="2 4" id="KW-0479">Metal-binding</keyword>
<evidence type="ECO:0000256" key="4">
    <source>
        <dbReference type="PIRSR" id="PIRSR601765-1"/>
    </source>
</evidence>
<dbReference type="InterPro" id="IPR001765">
    <property type="entry name" value="Carbonic_anhydrase"/>
</dbReference>
<organism evidence="6 7">
    <name type="scientific">Rhizoctonia solani AG-3 Rhs1AP</name>
    <dbReference type="NCBI Taxonomy" id="1086054"/>
    <lineage>
        <taxon>Eukaryota</taxon>
        <taxon>Fungi</taxon>
        <taxon>Dikarya</taxon>
        <taxon>Basidiomycota</taxon>
        <taxon>Agaricomycotina</taxon>
        <taxon>Agaricomycetes</taxon>
        <taxon>Cantharellales</taxon>
        <taxon>Ceratobasidiaceae</taxon>
        <taxon>Rhizoctonia</taxon>
    </lineage>
</organism>
<dbReference type="PANTHER" id="PTHR43175:SF3">
    <property type="entry name" value="CARBON DISULFIDE HYDROLASE"/>
    <property type="match status" value="1"/>
</dbReference>
<dbReference type="OrthoDB" id="10248475at2759"/>
<evidence type="ECO:0000256" key="3">
    <source>
        <dbReference type="ARBA" id="ARBA00022833"/>
    </source>
</evidence>
<dbReference type="GO" id="GO:0008270">
    <property type="term" value="F:zinc ion binding"/>
    <property type="evidence" value="ECO:0007669"/>
    <property type="project" value="InterPro"/>
</dbReference>
<evidence type="ECO:0000313" key="6">
    <source>
        <dbReference type="EMBL" id="EUC61577.1"/>
    </source>
</evidence>
<evidence type="ECO:0000313" key="7">
    <source>
        <dbReference type="Proteomes" id="UP000030108"/>
    </source>
</evidence>
<evidence type="ECO:0000256" key="5">
    <source>
        <dbReference type="SAM" id="MobiDB-lite"/>
    </source>
</evidence>
<feature type="non-terminal residue" evidence="6">
    <location>
        <position position="242"/>
    </location>
</feature>
<dbReference type="SUPFAM" id="SSF53056">
    <property type="entry name" value="beta-carbonic anhydrase, cab"/>
    <property type="match status" value="1"/>
</dbReference>
<accession>X8JCV7</accession>
<sequence length="242" mass="26100">MRIFTSGIATALIVTAVTFDLTGVYGQPQARSLTFQADKPKVAVITCMHPFLNMDFLLKQLNLTQNNSYILRNAGGRAKAAIRSVLVSQEFLGTSEVHVIHHTQCGMAGQSEESMRQKFYRADDKYRADMVNQMEFLPIRTTNYTESVLNDVTFLEAHPLNKATKITGWIYNIHQEGVSDSITQVYPIAGGNSSSNANATAPGDANPAPLSNGNPGDSDPAPPSDEPPSATIPPAAYGNAPS</sequence>
<comment type="similarity">
    <text evidence="1">Belongs to the beta-class carbonic anhydrase family.</text>
</comment>
<evidence type="ECO:0000256" key="2">
    <source>
        <dbReference type="ARBA" id="ARBA00022723"/>
    </source>
</evidence>